<proteinExistence type="predicted"/>
<dbReference type="Proteomes" id="UP000670092">
    <property type="component" value="Unassembled WGS sequence"/>
</dbReference>
<reference evidence="1 2" key="1">
    <citation type="submission" date="2021-01" db="EMBL/GenBank/DDBJ databases">
        <title>Chromosome-level genome assembly of a human fungal pathogen reveals clustering of transcriptionally co-regulated genes.</title>
        <authorList>
            <person name="Voorhies M."/>
            <person name="Cohen S."/>
            <person name="Shea T.P."/>
            <person name="Petrus S."/>
            <person name="Munoz J.F."/>
            <person name="Poplawski S."/>
            <person name="Goldman W.E."/>
            <person name="Michael T."/>
            <person name="Cuomo C.A."/>
            <person name="Sil A."/>
            <person name="Beyhan S."/>
        </authorList>
    </citation>
    <scope>NUCLEOTIDE SEQUENCE [LARGE SCALE GENOMIC DNA]</scope>
    <source>
        <strain evidence="1 2">G184AR</strain>
    </source>
</reference>
<sequence>MAPLPNFSFCHSSHTLGLRLSKNQIGLPQPGDQKAKFTNRALPLGQTPYLRLERELFSCYADVALSLPAELQRREAEKPHHSSHGVPHKVHERGLKSISGVEFAIYEVDRCKRYGFKPFWRIYGIGMIIRQPKLSHEFHALVERVFWEEVFLGH</sequence>
<name>A0A8H7YZA1_AJECA</name>
<accession>A0A8H7YZA1</accession>
<comment type="caution">
    <text evidence="1">The sequence shown here is derived from an EMBL/GenBank/DDBJ whole genome shotgun (WGS) entry which is preliminary data.</text>
</comment>
<evidence type="ECO:0000313" key="2">
    <source>
        <dbReference type="Proteomes" id="UP000670092"/>
    </source>
</evidence>
<dbReference type="EMBL" id="JAEVHI010000002">
    <property type="protein sequence ID" value="KAG5299861.1"/>
    <property type="molecule type" value="Genomic_DNA"/>
</dbReference>
<dbReference type="VEuPathDB" id="FungiDB:I7I52_10316"/>
<gene>
    <name evidence="1" type="ORF">I7I52_10316</name>
</gene>
<dbReference type="AlphaFoldDB" id="A0A8H7YZA1"/>
<evidence type="ECO:0000313" key="1">
    <source>
        <dbReference type="EMBL" id="KAG5299861.1"/>
    </source>
</evidence>
<protein>
    <submittedName>
        <fullName evidence="1">Uncharacterized protein</fullName>
    </submittedName>
</protein>
<organism evidence="1 2">
    <name type="scientific">Ajellomyces capsulatus</name>
    <name type="common">Darling's disease fungus</name>
    <name type="synonym">Histoplasma capsulatum</name>
    <dbReference type="NCBI Taxonomy" id="5037"/>
    <lineage>
        <taxon>Eukaryota</taxon>
        <taxon>Fungi</taxon>
        <taxon>Dikarya</taxon>
        <taxon>Ascomycota</taxon>
        <taxon>Pezizomycotina</taxon>
        <taxon>Eurotiomycetes</taxon>
        <taxon>Eurotiomycetidae</taxon>
        <taxon>Onygenales</taxon>
        <taxon>Ajellomycetaceae</taxon>
        <taxon>Histoplasma</taxon>
    </lineage>
</organism>
<dbReference type="OrthoDB" id="4486746at2759"/>